<dbReference type="STRING" id="29655.A0A0K9Q4Y9"/>
<keyword evidence="2 6" id="KW-0812">Transmembrane</keyword>
<feature type="transmembrane region" description="Helical" evidence="6">
    <location>
        <begin position="378"/>
        <end position="397"/>
    </location>
</feature>
<dbReference type="PANTHER" id="PTHR22950:SF674">
    <property type="entry name" value="AMINO ACID TRANSPORTER AVT3A"/>
    <property type="match status" value="1"/>
</dbReference>
<feature type="transmembrane region" description="Helical" evidence="6">
    <location>
        <begin position="311"/>
        <end position="334"/>
    </location>
</feature>
<keyword evidence="3" id="KW-0029">Amino-acid transport</keyword>
<dbReference type="GO" id="GO:0003333">
    <property type="term" value="P:amino acid transmembrane transport"/>
    <property type="evidence" value="ECO:0000318"/>
    <property type="project" value="GO_Central"/>
</dbReference>
<feature type="transmembrane region" description="Helical" evidence="6">
    <location>
        <begin position="69"/>
        <end position="91"/>
    </location>
</feature>
<feature type="transmembrane region" description="Helical" evidence="6">
    <location>
        <begin position="354"/>
        <end position="371"/>
    </location>
</feature>
<dbReference type="GO" id="GO:0015179">
    <property type="term" value="F:L-amino acid transmembrane transporter activity"/>
    <property type="evidence" value="ECO:0000318"/>
    <property type="project" value="GO_Central"/>
</dbReference>
<gene>
    <name evidence="8" type="ORF">ZOSMA_103G00480</name>
</gene>
<protein>
    <submittedName>
        <fullName evidence="8">Putative Amino acid transporter</fullName>
    </submittedName>
</protein>
<evidence type="ECO:0000256" key="5">
    <source>
        <dbReference type="ARBA" id="ARBA00023136"/>
    </source>
</evidence>
<dbReference type="EMBL" id="LFYR01000047">
    <property type="protein sequence ID" value="KMZ76343.1"/>
    <property type="molecule type" value="Genomic_DNA"/>
</dbReference>
<evidence type="ECO:0000256" key="4">
    <source>
        <dbReference type="ARBA" id="ARBA00022989"/>
    </source>
</evidence>
<feature type="transmembrane region" description="Helical" evidence="6">
    <location>
        <begin position="233"/>
        <end position="254"/>
    </location>
</feature>
<dbReference type="PANTHER" id="PTHR22950">
    <property type="entry name" value="AMINO ACID TRANSPORTER"/>
    <property type="match status" value="1"/>
</dbReference>
<feature type="transmembrane region" description="Helical" evidence="6">
    <location>
        <begin position="409"/>
        <end position="431"/>
    </location>
</feature>
<comment type="subcellular location">
    <subcellularLocation>
        <location evidence="1">Membrane</location>
        <topology evidence="1">Multi-pass membrane protein</topology>
    </subcellularLocation>
</comment>
<dbReference type="Pfam" id="PF01490">
    <property type="entry name" value="Aa_trans"/>
    <property type="match status" value="1"/>
</dbReference>
<keyword evidence="4 6" id="KW-1133">Transmembrane helix</keyword>
<proteinExistence type="predicted"/>
<accession>A0A0K9Q4Y9</accession>
<dbReference type="InterPro" id="IPR013057">
    <property type="entry name" value="AA_transpt_TM"/>
</dbReference>
<evidence type="ECO:0000313" key="8">
    <source>
        <dbReference type="EMBL" id="KMZ76343.1"/>
    </source>
</evidence>
<keyword evidence="3" id="KW-0813">Transport</keyword>
<feature type="domain" description="Amino acid transporter transmembrane" evidence="7">
    <location>
        <begin position="39"/>
        <end position="432"/>
    </location>
</feature>
<feature type="transmembrane region" description="Helical" evidence="6">
    <location>
        <begin position="43"/>
        <end position="63"/>
    </location>
</feature>
<evidence type="ECO:0000256" key="2">
    <source>
        <dbReference type="ARBA" id="ARBA00022692"/>
    </source>
</evidence>
<dbReference type="OrthoDB" id="40134at2759"/>
<feature type="transmembrane region" description="Helical" evidence="6">
    <location>
        <begin position="274"/>
        <end position="299"/>
    </location>
</feature>
<keyword evidence="9" id="KW-1185">Reference proteome</keyword>
<dbReference type="OMA" id="MDVHLVM"/>
<evidence type="ECO:0000313" key="9">
    <source>
        <dbReference type="Proteomes" id="UP000036987"/>
    </source>
</evidence>
<feature type="transmembrane region" description="Helical" evidence="6">
    <location>
        <begin position="121"/>
        <end position="143"/>
    </location>
</feature>
<evidence type="ECO:0000259" key="7">
    <source>
        <dbReference type="Pfam" id="PF01490"/>
    </source>
</evidence>
<reference evidence="9" key="1">
    <citation type="journal article" date="2016" name="Nature">
        <title>The genome of the seagrass Zostera marina reveals angiosperm adaptation to the sea.</title>
        <authorList>
            <person name="Olsen J.L."/>
            <person name="Rouze P."/>
            <person name="Verhelst B."/>
            <person name="Lin Y.-C."/>
            <person name="Bayer T."/>
            <person name="Collen J."/>
            <person name="Dattolo E."/>
            <person name="De Paoli E."/>
            <person name="Dittami S."/>
            <person name="Maumus F."/>
            <person name="Michel G."/>
            <person name="Kersting A."/>
            <person name="Lauritano C."/>
            <person name="Lohaus R."/>
            <person name="Toepel M."/>
            <person name="Tonon T."/>
            <person name="Vanneste K."/>
            <person name="Amirebrahimi M."/>
            <person name="Brakel J."/>
            <person name="Bostroem C."/>
            <person name="Chovatia M."/>
            <person name="Grimwood J."/>
            <person name="Jenkins J.W."/>
            <person name="Jueterbock A."/>
            <person name="Mraz A."/>
            <person name="Stam W.T."/>
            <person name="Tice H."/>
            <person name="Bornberg-Bauer E."/>
            <person name="Green P.J."/>
            <person name="Pearson G.A."/>
            <person name="Procaccini G."/>
            <person name="Duarte C.M."/>
            <person name="Schmutz J."/>
            <person name="Reusch T.B.H."/>
            <person name="Van de Peer Y."/>
        </authorList>
    </citation>
    <scope>NUCLEOTIDE SEQUENCE [LARGE SCALE GENOMIC DNA]</scope>
    <source>
        <strain evidence="9">cv. Finnish</strain>
    </source>
</reference>
<sequence>MGFDNDASSSSNRLLIPPAMDDATCSNPLLTSSPHPLSSQTKTFANVFIAVVGAGVLGLPYTFMKTGWVAGSTMLFTISLLTYYCLMLLVYSRRRLEGNQACKIKSFGDLGYAVSGAPGRVVVDIMIVLSQAGFCASYLIFIANTLANMINHSDITVARIAGRRPITNFMGNLGIEPKTIYIWALFPFQLGLNSIKSLTHLAPLSIFADVVDIGAMGVVMVEDVQIYLEQSTTVYAFTTMSVFFYGVGVSIYAFEGIGMVLPLESEAANKDKFGMTLGLSMFLITLMYDLFGVLGYFAFGEDTRDIITMNLGSGLVTNTVQIGLCINLFFSFPIMMNPVHEVLERRFSAGEFSIWRRYTLVLGVVLVALFVPNFTDFLSLVGSSVCCILGLVLPAFFHLRAFKDDDLGMTWVVADVALIIIGIVFAISGTVSSLTEIISR</sequence>
<evidence type="ECO:0000256" key="1">
    <source>
        <dbReference type="ARBA" id="ARBA00004141"/>
    </source>
</evidence>
<evidence type="ECO:0000256" key="3">
    <source>
        <dbReference type="ARBA" id="ARBA00022970"/>
    </source>
</evidence>
<organism evidence="8 9">
    <name type="scientific">Zostera marina</name>
    <name type="common">Eelgrass</name>
    <dbReference type="NCBI Taxonomy" id="29655"/>
    <lineage>
        <taxon>Eukaryota</taxon>
        <taxon>Viridiplantae</taxon>
        <taxon>Streptophyta</taxon>
        <taxon>Embryophyta</taxon>
        <taxon>Tracheophyta</taxon>
        <taxon>Spermatophyta</taxon>
        <taxon>Magnoliopsida</taxon>
        <taxon>Liliopsida</taxon>
        <taxon>Zosteraceae</taxon>
        <taxon>Zostera</taxon>
    </lineage>
</organism>
<dbReference type="AlphaFoldDB" id="A0A0K9Q4Y9"/>
<dbReference type="Proteomes" id="UP000036987">
    <property type="component" value="Unassembled WGS sequence"/>
</dbReference>
<dbReference type="GO" id="GO:0005774">
    <property type="term" value="C:vacuolar membrane"/>
    <property type="evidence" value="ECO:0000318"/>
    <property type="project" value="GO_Central"/>
</dbReference>
<name>A0A0K9Q4Y9_ZOSMR</name>
<comment type="caution">
    <text evidence="8">The sequence shown here is derived from an EMBL/GenBank/DDBJ whole genome shotgun (WGS) entry which is preliminary data.</text>
</comment>
<evidence type="ECO:0000256" key="6">
    <source>
        <dbReference type="SAM" id="Phobius"/>
    </source>
</evidence>
<keyword evidence="5 6" id="KW-0472">Membrane</keyword>